<dbReference type="AlphaFoldDB" id="A0A2P2LXD9"/>
<protein>
    <submittedName>
        <fullName evidence="1">Oxysterol-binding protein-related protein 2A-like isoform X4</fullName>
    </submittedName>
</protein>
<proteinExistence type="predicted"/>
<name>A0A2P2LXD9_RHIMU</name>
<evidence type="ECO:0000313" key="1">
    <source>
        <dbReference type="EMBL" id="MBX22630.1"/>
    </source>
</evidence>
<sequence>MKCQKTCNAEFFLYVVFNCKNSPSVSQSLHIRLY</sequence>
<accession>A0A2P2LXD9</accession>
<reference evidence="1" key="1">
    <citation type="submission" date="2018-02" db="EMBL/GenBank/DDBJ databases">
        <title>Rhizophora mucronata_Transcriptome.</title>
        <authorList>
            <person name="Meera S.P."/>
            <person name="Sreeshan A."/>
            <person name="Augustine A."/>
        </authorList>
    </citation>
    <scope>NUCLEOTIDE SEQUENCE</scope>
    <source>
        <tissue evidence="1">Leaf</tissue>
    </source>
</reference>
<dbReference type="EMBL" id="GGEC01042146">
    <property type="protein sequence ID" value="MBX22630.1"/>
    <property type="molecule type" value="Transcribed_RNA"/>
</dbReference>
<organism evidence="1">
    <name type="scientific">Rhizophora mucronata</name>
    <name type="common">Asiatic mangrove</name>
    <dbReference type="NCBI Taxonomy" id="61149"/>
    <lineage>
        <taxon>Eukaryota</taxon>
        <taxon>Viridiplantae</taxon>
        <taxon>Streptophyta</taxon>
        <taxon>Embryophyta</taxon>
        <taxon>Tracheophyta</taxon>
        <taxon>Spermatophyta</taxon>
        <taxon>Magnoliopsida</taxon>
        <taxon>eudicotyledons</taxon>
        <taxon>Gunneridae</taxon>
        <taxon>Pentapetalae</taxon>
        <taxon>rosids</taxon>
        <taxon>fabids</taxon>
        <taxon>Malpighiales</taxon>
        <taxon>Rhizophoraceae</taxon>
        <taxon>Rhizophora</taxon>
    </lineage>
</organism>